<dbReference type="AlphaFoldDB" id="A0A370HIW7"/>
<dbReference type="Pfam" id="PF16363">
    <property type="entry name" value="GDP_Man_Dehyd"/>
    <property type="match status" value="1"/>
</dbReference>
<dbReference type="InterPro" id="IPR036291">
    <property type="entry name" value="NAD(P)-bd_dom_sf"/>
</dbReference>
<evidence type="ECO:0000313" key="3">
    <source>
        <dbReference type="Proteomes" id="UP000254925"/>
    </source>
</evidence>
<feature type="domain" description="NAD(P)-binding" evidence="1">
    <location>
        <begin position="35"/>
        <end position="294"/>
    </location>
</feature>
<evidence type="ECO:0000259" key="1">
    <source>
        <dbReference type="Pfam" id="PF16363"/>
    </source>
</evidence>
<comment type="caution">
    <text evidence="2">The sequence shown here is derived from an EMBL/GenBank/DDBJ whole genome shotgun (WGS) entry which is preliminary data.</text>
</comment>
<dbReference type="Gene3D" id="3.40.50.720">
    <property type="entry name" value="NAD(P)-binding Rossmann-like Domain"/>
    <property type="match status" value="1"/>
</dbReference>
<keyword evidence="3" id="KW-1185">Reference proteome</keyword>
<dbReference type="Gene3D" id="3.90.25.10">
    <property type="entry name" value="UDP-galactose 4-epimerase, domain 1"/>
    <property type="match status" value="1"/>
</dbReference>
<proteinExistence type="predicted"/>
<reference evidence="2 3" key="1">
    <citation type="submission" date="2018-07" db="EMBL/GenBank/DDBJ databases">
        <title>Genomic Encyclopedia of Type Strains, Phase IV (KMG-IV): sequencing the most valuable type-strain genomes for metagenomic binning, comparative biology and taxonomic classification.</title>
        <authorList>
            <person name="Goeker M."/>
        </authorList>
    </citation>
    <scope>NUCLEOTIDE SEQUENCE [LARGE SCALE GENOMIC DNA]</scope>
    <source>
        <strain evidence="2 3">DSM 14364</strain>
    </source>
</reference>
<dbReference type="EMBL" id="QQBB01000005">
    <property type="protein sequence ID" value="RDI58533.1"/>
    <property type="molecule type" value="Genomic_DNA"/>
</dbReference>
<accession>A0A370HIW7</accession>
<organism evidence="2 3">
    <name type="scientific">Microvirga subterranea</name>
    <dbReference type="NCBI Taxonomy" id="186651"/>
    <lineage>
        <taxon>Bacteria</taxon>
        <taxon>Pseudomonadati</taxon>
        <taxon>Pseudomonadota</taxon>
        <taxon>Alphaproteobacteria</taxon>
        <taxon>Hyphomicrobiales</taxon>
        <taxon>Methylobacteriaceae</taxon>
        <taxon>Microvirga</taxon>
    </lineage>
</organism>
<dbReference type="SUPFAM" id="SSF51735">
    <property type="entry name" value="NAD(P)-binding Rossmann-fold domains"/>
    <property type="match status" value="1"/>
</dbReference>
<dbReference type="Proteomes" id="UP000254925">
    <property type="component" value="Unassembled WGS sequence"/>
</dbReference>
<protein>
    <submittedName>
        <fullName evidence="2">GDP-4-dehydro-6-deoxy-D-mannose reductase</fullName>
    </submittedName>
</protein>
<name>A0A370HIW7_9HYPH</name>
<sequence>MGGYLAQALRRVCDEANVVPTGTTSGEHPILGSVTAMDITDVAAVTSMIDRYNPTHIINLAGLAVPAVASANPMAAWQVHVHGVLNLAGAILDKAPDCWLLNAGSGLVYGESAKSGLPLDENALLVPVDEYAVTKAAADLALGALTRRGLKCIRFRPFNHTGAGQSGAFVIPAFAMQIAQIEAGLAAPVIHVGNLDAERDFLDVRDVVDAYVLALQSAEALHEPAPILNIASGVPQRIGDILEHFLRHSRVSISVEQDPARLRPSDLPRIIGDSSRLRQRLGWAPKYTLDETLATVLEDCRARIGELG</sequence>
<evidence type="ECO:0000313" key="2">
    <source>
        <dbReference type="EMBL" id="RDI58533.1"/>
    </source>
</evidence>
<gene>
    <name evidence="2" type="ORF">DES45_10556</name>
</gene>
<dbReference type="PANTHER" id="PTHR43000">
    <property type="entry name" value="DTDP-D-GLUCOSE 4,6-DEHYDRATASE-RELATED"/>
    <property type="match status" value="1"/>
</dbReference>
<dbReference type="InterPro" id="IPR016040">
    <property type="entry name" value="NAD(P)-bd_dom"/>
</dbReference>